<dbReference type="Proteomes" id="UP000198894">
    <property type="component" value="Unassembled WGS sequence"/>
</dbReference>
<reference evidence="2" key="1">
    <citation type="submission" date="2016-10" db="EMBL/GenBank/DDBJ databases">
        <authorList>
            <person name="Varghese N."/>
            <person name="Submissions S."/>
        </authorList>
    </citation>
    <scope>NUCLEOTIDE SEQUENCE [LARGE SCALE GENOMIC DNA]</scope>
    <source>
        <strain evidence="2">CGMCC 1.11022</strain>
    </source>
</reference>
<organism evidence="1 2">
    <name type="scientific">Mesorhizobium muleiense</name>
    <dbReference type="NCBI Taxonomy" id="1004279"/>
    <lineage>
        <taxon>Bacteria</taxon>
        <taxon>Pseudomonadati</taxon>
        <taxon>Pseudomonadota</taxon>
        <taxon>Alphaproteobacteria</taxon>
        <taxon>Hyphomicrobiales</taxon>
        <taxon>Phyllobacteriaceae</taxon>
        <taxon>Mesorhizobium</taxon>
    </lineage>
</organism>
<gene>
    <name evidence="1" type="ORF">SAMN05428953_101132</name>
</gene>
<name>A0A1G8HPS3_9HYPH</name>
<dbReference type="Pfam" id="PF13704">
    <property type="entry name" value="Glyco_tranf_2_4"/>
    <property type="match status" value="1"/>
</dbReference>
<dbReference type="GO" id="GO:0016740">
    <property type="term" value="F:transferase activity"/>
    <property type="evidence" value="ECO:0007669"/>
    <property type="project" value="UniProtKB-KW"/>
</dbReference>
<accession>A0A1G8HPS3</accession>
<dbReference type="EMBL" id="FNEE01000001">
    <property type="protein sequence ID" value="SDI08666.1"/>
    <property type="molecule type" value="Genomic_DNA"/>
</dbReference>
<protein>
    <submittedName>
        <fullName evidence="1">Glycosyl transferase family 2</fullName>
    </submittedName>
</protein>
<evidence type="ECO:0000313" key="1">
    <source>
        <dbReference type="EMBL" id="SDI08666.1"/>
    </source>
</evidence>
<evidence type="ECO:0000313" key="2">
    <source>
        <dbReference type="Proteomes" id="UP000198894"/>
    </source>
</evidence>
<dbReference type="RefSeq" id="WP_091589979.1">
    <property type="nucleotide sequence ID" value="NZ_FNEE01000001.1"/>
</dbReference>
<keyword evidence="1" id="KW-0808">Transferase</keyword>
<keyword evidence="2" id="KW-1185">Reference proteome</keyword>
<dbReference type="AlphaFoldDB" id="A0A1G8HPS3"/>
<proteinExistence type="predicted"/>
<sequence length="326" mass="37820">MKKRSQFHIFRRSIADTIQYRFRNALRKDDLEARGNLSPVSQKEILLVAVVRNEYPEIIPFLDHYRSIGVSRFAIVDDRSEDGTREFLLSQPDVDVFISRKTYGEAGRGTFWRQDIIRRYGFNRWYVIVDADEYLVYDGMDRHDLHDLAGWIQKRGMKHLLAPMIDMYPAGDLRDFPFDPNRAPWEIADHFDASGYDYTTSPQNIKIRGGPRSRAFGTHTLTKYPFVYGDRLTILNSIHAPLPYWRNHVESYGALLHFKFFSNFTTKAQVAVDEGQYWNGASKYKEYLSATIGKPDFNVMSDISQRYSGIQDIIGAGLTQAISWND</sequence>